<dbReference type="Pfam" id="PF01782">
    <property type="entry name" value="RimM"/>
    <property type="match status" value="1"/>
</dbReference>
<keyword evidence="2 5" id="KW-0690">Ribosome biogenesis</keyword>
<dbReference type="EMBL" id="CP060632">
    <property type="protein sequence ID" value="QNL98782.1"/>
    <property type="molecule type" value="Genomic_DNA"/>
</dbReference>
<dbReference type="Pfam" id="PF05239">
    <property type="entry name" value="PRC"/>
    <property type="match status" value="1"/>
</dbReference>
<dbReference type="InterPro" id="IPR011961">
    <property type="entry name" value="RimM"/>
</dbReference>
<dbReference type="InterPro" id="IPR009000">
    <property type="entry name" value="Transl_B-barrel_sf"/>
</dbReference>
<proteinExistence type="inferred from homology"/>
<comment type="subunit">
    <text evidence="5">Binds ribosomal protein uS19.</text>
</comment>
<dbReference type="Proteomes" id="UP000515819">
    <property type="component" value="Chromosome"/>
</dbReference>
<gene>
    <name evidence="5 8" type="primary">rimM</name>
    <name evidence="8" type="ORF">H9Q76_08475</name>
</gene>
<dbReference type="InterPro" id="IPR002676">
    <property type="entry name" value="RimM_N"/>
</dbReference>
<comment type="subcellular location">
    <subcellularLocation>
        <location evidence="5">Cytoplasm</location>
    </subcellularLocation>
</comment>
<dbReference type="SUPFAM" id="SSF50447">
    <property type="entry name" value="Translation proteins"/>
    <property type="match status" value="1"/>
</dbReference>
<organism evidence="8 9">
    <name type="scientific">Wujia chipingensis</name>
    <dbReference type="NCBI Taxonomy" id="2763670"/>
    <lineage>
        <taxon>Bacteria</taxon>
        <taxon>Bacillati</taxon>
        <taxon>Bacillota</taxon>
        <taxon>Clostridia</taxon>
        <taxon>Lachnospirales</taxon>
        <taxon>Lachnospiraceae</taxon>
        <taxon>Wujia</taxon>
    </lineage>
</organism>
<dbReference type="GO" id="GO:0005840">
    <property type="term" value="C:ribosome"/>
    <property type="evidence" value="ECO:0007669"/>
    <property type="project" value="InterPro"/>
</dbReference>
<evidence type="ECO:0000256" key="1">
    <source>
        <dbReference type="ARBA" id="ARBA00022490"/>
    </source>
</evidence>
<dbReference type="PANTHER" id="PTHR33692">
    <property type="entry name" value="RIBOSOME MATURATION FACTOR RIMM"/>
    <property type="match status" value="1"/>
</dbReference>
<evidence type="ECO:0000259" key="7">
    <source>
        <dbReference type="Pfam" id="PF05239"/>
    </source>
</evidence>
<keyword evidence="9" id="KW-1185">Reference proteome</keyword>
<dbReference type="KEGG" id="wcp:H9Q76_08475"/>
<comment type="domain">
    <text evidence="5">The PRC barrel domain binds ribosomal protein uS19.</text>
</comment>
<dbReference type="GO" id="GO:0042274">
    <property type="term" value="P:ribosomal small subunit biogenesis"/>
    <property type="evidence" value="ECO:0007669"/>
    <property type="project" value="UniProtKB-UniRule"/>
</dbReference>
<evidence type="ECO:0000259" key="6">
    <source>
        <dbReference type="Pfam" id="PF01782"/>
    </source>
</evidence>
<dbReference type="SUPFAM" id="SSF50346">
    <property type="entry name" value="PRC-barrel domain"/>
    <property type="match status" value="1"/>
</dbReference>
<dbReference type="InterPro" id="IPR011033">
    <property type="entry name" value="PRC_barrel-like_sf"/>
</dbReference>
<evidence type="ECO:0000313" key="9">
    <source>
        <dbReference type="Proteomes" id="UP000515819"/>
    </source>
</evidence>
<dbReference type="InterPro" id="IPR027275">
    <property type="entry name" value="PRC-brl_dom"/>
</dbReference>
<dbReference type="Gene3D" id="2.40.30.60">
    <property type="entry name" value="RimM"/>
    <property type="match status" value="1"/>
</dbReference>
<sequence length="170" mass="19308">MNEDMFRIGVITSTHGLKGEVKVFPTTDDPARFKKLKKCFIRTKSGDVPVEKKSCKFFKNMVILSFSEFNDINEIEKYKGCELYVTREDAVPLEEDEFYIADVIDAEVFEDNGKKLGTLVDVMQTGANDVFVVKMENGKEVLLPVIKDCVLDINAEEKKIVVHMMNGLLD</sequence>
<reference evidence="8 9" key="1">
    <citation type="submission" date="2020-08" db="EMBL/GenBank/DDBJ databases">
        <authorList>
            <person name="Liu C."/>
            <person name="Sun Q."/>
        </authorList>
    </citation>
    <scope>NUCLEOTIDE SEQUENCE [LARGE SCALE GENOMIC DNA]</scope>
    <source>
        <strain evidence="8 9">NSJ-4</strain>
    </source>
</reference>
<keyword evidence="1 5" id="KW-0963">Cytoplasm</keyword>
<evidence type="ECO:0000256" key="4">
    <source>
        <dbReference type="ARBA" id="ARBA00023186"/>
    </source>
</evidence>
<dbReference type="GO" id="GO:0043022">
    <property type="term" value="F:ribosome binding"/>
    <property type="evidence" value="ECO:0007669"/>
    <property type="project" value="InterPro"/>
</dbReference>
<evidence type="ECO:0000256" key="2">
    <source>
        <dbReference type="ARBA" id="ARBA00022517"/>
    </source>
</evidence>
<dbReference type="NCBIfam" id="TIGR02273">
    <property type="entry name" value="16S_RimM"/>
    <property type="match status" value="1"/>
</dbReference>
<dbReference type="AlphaFoldDB" id="A0A7G9FJQ1"/>
<accession>A0A7G9FJQ1</accession>
<comment type="similarity">
    <text evidence="5">Belongs to the RimM family.</text>
</comment>
<dbReference type="HAMAP" id="MF_00014">
    <property type="entry name" value="Ribosome_mat_RimM"/>
    <property type="match status" value="1"/>
</dbReference>
<evidence type="ECO:0000256" key="5">
    <source>
        <dbReference type="HAMAP-Rule" id="MF_00014"/>
    </source>
</evidence>
<feature type="domain" description="PRC-barrel" evidence="7">
    <location>
        <begin position="95"/>
        <end position="167"/>
    </location>
</feature>
<name>A0A7G9FJQ1_9FIRM</name>
<dbReference type="RefSeq" id="WP_021985175.1">
    <property type="nucleotide sequence ID" value="NZ_CP060632.1"/>
</dbReference>
<protein>
    <recommendedName>
        <fullName evidence="5">Ribosome maturation factor RimM</fullName>
    </recommendedName>
</protein>
<dbReference type="Gene3D" id="2.30.30.240">
    <property type="entry name" value="PRC-barrel domain"/>
    <property type="match status" value="1"/>
</dbReference>
<evidence type="ECO:0000313" key="8">
    <source>
        <dbReference type="EMBL" id="QNL98782.1"/>
    </source>
</evidence>
<dbReference type="GO" id="GO:0005737">
    <property type="term" value="C:cytoplasm"/>
    <property type="evidence" value="ECO:0007669"/>
    <property type="project" value="UniProtKB-SubCell"/>
</dbReference>
<dbReference type="PANTHER" id="PTHR33692:SF1">
    <property type="entry name" value="RIBOSOME MATURATION FACTOR RIMM"/>
    <property type="match status" value="1"/>
</dbReference>
<keyword evidence="4 5" id="KW-0143">Chaperone</keyword>
<dbReference type="InterPro" id="IPR036976">
    <property type="entry name" value="RimM_N_sf"/>
</dbReference>
<evidence type="ECO:0000256" key="3">
    <source>
        <dbReference type="ARBA" id="ARBA00022552"/>
    </source>
</evidence>
<dbReference type="GO" id="GO:0006364">
    <property type="term" value="P:rRNA processing"/>
    <property type="evidence" value="ECO:0007669"/>
    <property type="project" value="UniProtKB-UniRule"/>
</dbReference>
<feature type="domain" description="RimM N-terminal" evidence="6">
    <location>
        <begin position="8"/>
        <end position="89"/>
    </location>
</feature>
<comment type="function">
    <text evidence="5">An accessory protein needed during the final step in the assembly of 30S ribosomal subunit, possibly for assembly of the head region. Essential for efficient processing of 16S rRNA. May be needed both before and after RbfA during the maturation of 16S rRNA. It has affinity for free ribosomal 30S subunits but not for 70S ribosomes.</text>
</comment>
<keyword evidence="3 5" id="KW-0698">rRNA processing</keyword>